<organism evidence="2 3">
    <name type="scientific">Novosphingobium aerophilum</name>
    <dbReference type="NCBI Taxonomy" id="2839843"/>
    <lineage>
        <taxon>Bacteria</taxon>
        <taxon>Pseudomonadati</taxon>
        <taxon>Pseudomonadota</taxon>
        <taxon>Alphaproteobacteria</taxon>
        <taxon>Sphingomonadales</taxon>
        <taxon>Sphingomonadaceae</taxon>
        <taxon>Novosphingobium</taxon>
    </lineage>
</organism>
<evidence type="ECO:0000313" key="3">
    <source>
        <dbReference type="Proteomes" id="UP000520156"/>
    </source>
</evidence>
<proteinExistence type="predicted"/>
<dbReference type="Gene3D" id="1.10.1220.10">
    <property type="entry name" value="Met repressor-like"/>
    <property type="match status" value="1"/>
</dbReference>
<name>A0A7X1F633_9SPHN</name>
<dbReference type="AlphaFoldDB" id="A0A7X1F633"/>
<accession>A0A7X1F633</accession>
<evidence type="ECO:0000256" key="1">
    <source>
        <dbReference type="SAM" id="MobiDB-lite"/>
    </source>
</evidence>
<evidence type="ECO:0000313" key="2">
    <source>
        <dbReference type="EMBL" id="MBC2651041.1"/>
    </source>
</evidence>
<dbReference type="InterPro" id="IPR013321">
    <property type="entry name" value="Arc_rbn_hlx_hlx"/>
</dbReference>
<protein>
    <submittedName>
        <fullName evidence="2">Uncharacterized protein</fullName>
    </submittedName>
</protein>
<dbReference type="Proteomes" id="UP000520156">
    <property type="component" value="Unassembled WGS sequence"/>
</dbReference>
<feature type="compositionally biased region" description="Basic and acidic residues" evidence="1">
    <location>
        <begin position="28"/>
        <end position="45"/>
    </location>
</feature>
<gene>
    <name evidence="2" type="ORF">H7F49_04940</name>
</gene>
<reference evidence="2 3" key="1">
    <citation type="submission" date="2020-08" db="EMBL/GenBank/DDBJ databases">
        <title>The genome sequence of Novosphingobium flavum 4Y4.</title>
        <authorList>
            <person name="Liu Y."/>
        </authorList>
    </citation>
    <scope>NUCLEOTIDE SEQUENCE [LARGE SCALE GENOMIC DNA]</scope>
    <source>
        <strain evidence="2 3">4Y4</strain>
    </source>
</reference>
<dbReference type="SUPFAM" id="SSF47598">
    <property type="entry name" value="Ribbon-helix-helix"/>
    <property type="match status" value="1"/>
</dbReference>
<keyword evidence="3" id="KW-1185">Reference proteome</keyword>
<sequence length="204" mass="21309">MTSSRAFASLSSALLARKGGARPAMRSALHDPAHDSAEAPRHDPLSDLGWNDMGFDVAPASVQPAPAPADMTAPLAVVVFEPMQDPLPDAAAPAQPPAQLLASKPAPAEVVPLLREAPAAPSARSAAARPASLGEIGTRAITRRTRTAAFTLRLDPDRHYRLRVACALQARSAQSLVTEAVDRFLDQQPDLNPLAAVGGAQRIA</sequence>
<dbReference type="RefSeq" id="WP_185682460.1">
    <property type="nucleotide sequence ID" value="NZ_JACLAU010000004.1"/>
</dbReference>
<dbReference type="InterPro" id="IPR010985">
    <property type="entry name" value="Ribbon_hlx_hlx"/>
</dbReference>
<dbReference type="GO" id="GO:0006355">
    <property type="term" value="P:regulation of DNA-templated transcription"/>
    <property type="evidence" value="ECO:0007669"/>
    <property type="project" value="InterPro"/>
</dbReference>
<dbReference type="EMBL" id="JACLAU010000004">
    <property type="protein sequence ID" value="MBC2651041.1"/>
    <property type="molecule type" value="Genomic_DNA"/>
</dbReference>
<feature type="region of interest" description="Disordered" evidence="1">
    <location>
        <begin position="20"/>
        <end position="45"/>
    </location>
</feature>
<comment type="caution">
    <text evidence="2">The sequence shown here is derived from an EMBL/GenBank/DDBJ whole genome shotgun (WGS) entry which is preliminary data.</text>
</comment>